<dbReference type="EMBL" id="LNFO01000713">
    <property type="protein sequence ID" value="KUG00322.1"/>
    <property type="molecule type" value="Genomic_DNA"/>
</dbReference>
<name>A0A0W8C5G6_PHYNI</name>
<evidence type="ECO:0000256" key="1">
    <source>
        <dbReference type="ARBA" id="ARBA00022837"/>
    </source>
</evidence>
<organism evidence="5 7">
    <name type="scientific">Phytophthora nicotianae</name>
    <name type="common">Potato buckeye rot agent</name>
    <name type="synonym">Phytophthora parasitica</name>
    <dbReference type="NCBI Taxonomy" id="4792"/>
    <lineage>
        <taxon>Eukaryota</taxon>
        <taxon>Sar</taxon>
        <taxon>Stramenopiles</taxon>
        <taxon>Oomycota</taxon>
        <taxon>Peronosporomycetes</taxon>
        <taxon>Peronosporales</taxon>
        <taxon>Peronosporaceae</taxon>
        <taxon>Phytophthora</taxon>
    </lineage>
</organism>
<reference evidence="5 7" key="1">
    <citation type="submission" date="2015-11" db="EMBL/GenBank/DDBJ databases">
        <title>Genomes and virulence difference between two physiological races of Phytophthora nicotianae.</title>
        <authorList>
            <person name="Liu H."/>
            <person name="Ma X."/>
            <person name="Yu H."/>
            <person name="Fang D."/>
            <person name="Li Y."/>
            <person name="Wang X."/>
            <person name="Wang W."/>
            <person name="Dong Y."/>
            <person name="Xiao B."/>
        </authorList>
    </citation>
    <scope>NUCLEOTIDE SEQUENCE [LARGE SCALE GENOMIC DNA]</scope>
    <source>
        <strain evidence="5">Race 0</strain>
        <strain evidence="7">race 0</strain>
    </source>
</reference>
<dbReference type="GO" id="GO:0005509">
    <property type="term" value="F:calcium ion binding"/>
    <property type="evidence" value="ECO:0007669"/>
    <property type="project" value="InterPro"/>
</dbReference>
<sequence>MEDLQQRPPSANPASALENLDVSTIVPESVLSPEEIRLLKHKFANCNTAADNTKVRAALARLPAARACKLFREDYPSLSEWEIQAVFTKYDVNGDGHLSWKEYLQTRAYYRMLLEESTQMELQRIFSILDTDADGILLAHDVLHRIEQTGLHGVGILKQVITQAVEATKGGVKSRQYYHREGEITFEHFSATIHDVNRKMEQGIAIKTLRVIDLQLEQQQQQIHRLRKPTSVPDNKLEALRIEIDVLTNEIRRMKKELITDNNNALGEACEKLMATYENEQHVYECLNNFITYCSLRDATLFRYNLEREGKRVNILNSMLLAPPENLKTTAEYRKMMDLSLDHEYSKSSRNASNSSQLSQSNPSNQSSFTTVKSIYATPTPEASEGILETLLMNATLRKQFAYYAMTGNVTNLVWITRTNFTNFVKDCKLDLLPTPALKDVDITNIFAAATGTGKAMDFAQLLSACILIFKRSEHLQVNEPLADADVQKFVEVHVIPRAKIIRVQQLAPDISQNHVMKLLKEHIWQFKQIFSHFGIQSLAEVTFTVDKYSPPRPLNVDSKVRLDMKEFLTFARAFNIVRSPPDRDGDPYSTPEMPGNASIAPLSLVDLIREYYAAKLDISITDSDRREAPDLSFREFLRCVQRISLAMHARSTSKHGAARANGVTTTSFEATKDDSSRSPEAVSTPRTPRYQRRGNLLAVTSPTKNCKITSTSVITRLLQTSRALVMCQLQNQFHQMGNEEDPHHEKRPMTVICPPIKPKAASPLNPRRPSSSHKARLRPLTSGGPPRIRIILRPAT</sequence>
<feature type="domain" description="EF-hand" evidence="4">
    <location>
        <begin position="117"/>
        <end position="152"/>
    </location>
</feature>
<dbReference type="PROSITE" id="PS00018">
    <property type="entry name" value="EF_HAND_1"/>
    <property type="match status" value="1"/>
</dbReference>
<keyword evidence="1" id="KW-0106">Calcium</keyword>
<dbReference type="InterPro" id="IPR002048">
    <property type="entry name" value="EF_hand_dom"/>
</dbReference>
<protein>
    <recommendedName>
        <fullName evidence="4">EF-hand domain-containing protein</fullName>
    </recommendedName>
</protein>
<evidence type="ECO:0000256" key="2">
    <source>
        <dbReference type="SAM" id="Coils"/>
    </source>
</evidence>
<dbReference type="EMBL" id="LNFO01004893">
    <property type="protein sequence ID" value="KUF79254.1"/>
    <property type="molecule type" value="Genomic_DNA"/>
</dbReference>
<feature type="coiled-coil region" evidence="2">
    <location>
        <begin position="237"/>
        <end position="264"/>
    </location>
</feature>
<dbReference type="STRING" id="4790.A0A0W8C5G6"/>
<dbReference type="SUPFAM" id="SSF47473">
    <property type="entry name" value="EF-hand"/>
    <property type="match status" value="1"/>
</dbReference>
<accession>A0A0W8C5G6</accession>
<evidence type="ECO:0000259" key="4">
    <source>
        <dbReference type="PROSITE" id="PS50222"/>
    </source>
</evidence>
<dbReference type="CDD" id="cd00051">
    <property type="entry name" value="EFh"/>
    <property type="match status" value="1"/>
</dbReference>
<feature type="region of interest" description="Disordered" evidence="3">
    <location>
        <begin position="759"/>
        <end position="788"/>
    </location>
</feature>
<evidence type="ECO:0000313" key="6">
    <source>
        <dbReference type="EMBL" id="KUG00322.1"/>
    </source>
</evidence>
<dbReference type="Proteomes" id="UP000052943">
    <property type="component" value="Unassembled WGS sequence"/>
</dbReference>
<keyword evidence="2" id="KW-0175">Coiled coil</keyword>
<evidence type="ECO:0000313" key="5">
    <source>
        <dbReference type="EMBL" id="KUF79254.1"/>
    </source>
</evidence>
<dbReference type="InterPro" id="IPR018247">
    <property type="entry name" value="EF_Hand_1_Ca_BS"/>
</dbReference>
<dbReference type="AlphaFoldDB" id="A0A0W8C5G6"/>
<dbReference type="InterPro" id="IPR011992">
    <property type="entry name" value="EF-hand-dom_pair"/>
</dbReference>
<dbReference type="OrthoDB" id="26525at2759"/>
<comment type="caution">
    <text evidence="5">The sequence shown here is derived from an EMBL/GenBank/DDBJ whole genome shotgun (WGS) entry which is preliminary data.</text>
</comment>
<proteinExistence type="predicted"/>
<feature type="compositionally biased region" description="Low complexity" evidence="3">
    <location>
        <begin position="348"/>
        <end position="368"/>
    </location>
</feature>
<dbReference type="PROSITE" id="PS50222">
    <property type="entry name" value="EF_HAND_2"/>
    <property type="match status" value="2"/>
</dbReference>
<dbReference type="Gene3D" id="1.10.238.10">
    <property type="entry name" value="EF-hand"/>
    <property type="match status" value="2"/>
</dbReference>
<feature type="region of interest" description="Disordered" evidence="3">
    <location>
        <begin position="347"/>
        <end position="368"/>
    </location>
</feature>
<feature type="region of interest" description="Disordered" evidence="3">
    <location>
        <begin position="657"/>
        <end position="688"/>
    </location>
</feature>
<evidence type="ECO:0000313" key="7">
    <source>
        <dbReference type="Proteomes" id="UP000052943"/>
    </source>
</evidence>
<feature type="domain" description="EF-hand" evidence="4">
    <location>
        <begin position="82"/>
        <end position="113"/>
    </location>
</feature>
<gene>
    <name evidence="6" type="ORF">AM587_10009413</name>
    <name evidence="5" type="ORF">AM587_10009502</name>
</gene>
<evidence type="ECO:0000256" key="3">
    <source>
        <dbReference type="SAM" id="MobiDB-lite"/>
    </source>
</evidence>